<dbReference type="EMBL" id="JXMW01000006">
    <property type="protein sequence ID" value="OQD58972.1"/>
    <property type="molecule type" value="Genomic_DNA"/>
</dbReference>
<dbReference type="AlphaFoldDB" id="A0A1V6N301"/>
<reference evidence="1 2" key="1">
    <citation type="submission" date="2014-12" db="EMBL/GenBank/DDBJ databases">
        <title>Genome sequence of Methanobrevibacter arboriphilicus DH1, DSM1125.</title>
        <authorList>
            <person name="Poehlein A."/>
            <person name="Thauer R.K."/>
            <person name="Seedorf H."/>
            <person name="Daniel R."/>
        </authorList>
    </citation>
    <scope>NUCLEOTIDE SEQUENCE [LARGE SCALE GENOMIC DNA]</scope>
    <source>
        <strain evidence="1 2">DH1</strain>
    </source>
</reference>
<dbReference type="OrthoDB" id="386412at2157"/>
<accession>A0A1V6N301</accession>
<proteinExistence type="predicted"/>
<dbReference type="Proteomes" id="UP000191661">
    <property type="component" value="Unassembled WGS sequence"/>
</dbReference>
<dbReference type="RefSeq" id="WP_080460030.1">
    <property type="nucleotide sequence ID" value="NZ_BBET01000262.1"/>
</dbReference>
<comment type="caution">
    <text evidence="1">The sequence shown here is derived from an EMBL/GenBank/DDBJ whole genome shotgun (WGS) entry which is preliminary data.</text>
</comment>
<protein>
    <submittedName>
        <fullName evidence="1">Uncharacterized protein</fullName>
    </submittedName>
</protein>
<gene>
    <name evidence="1" type="ORF">MBBAR_6c00820</name>
</gene>
<keyword evidence="2" id="KW-1185">Reference proteome</keyword>
<sequence>MIIITLEDNDMHKLTIDMDSGLSKSITTIDDFEFKGAITNDNSFCFHDILTGLINYGIGRLVGDFIGEYSDIILFLNDNNRDILFGLGIGTDIIGGIALKFLPSIVSGTIGTIGIGIGFGFATIGYKNTWASNDTWQYYSYHGTIWDMKTIYILNKKTNKIDCIEVPYKNNWEYDIDRASYIDSETGRRNLTTAEINKYLK</sequence>
<name>A0A1V6N301_METAZ</name>
<evidence type="ECO:0000313" key="2">
    <source>
        <dbReference type="Proteomes" id="UP000191661"/>
    </source>
</evidence>
<organism evidence="1 2">
    <name type="scientific">Methanobrevibacter arboriphilus JCM 13429 = DSM 1125</name>
    <dbReference type="NCBI Taxonomy" id="1300164"/>
    <lineage>
        <taxon>Archaea</taxon>
        <taxon>Methanobacteriati</taxon>
        <taxon>Methanobacteriota</taxon>
        <taxon>Methanomada group</taxon>
        <taxon>Methanobacteria</taxon>
        <taxon>Methanobacteriales</taxon>
        <taxon>Methanobacteriaceae</taxon>
        <taxon>Methanobrevibacter</taxon>
    </lineage>
</organism>
<evidence type="ECO:0000313" key="1">
    <source>
        <dbReference type="EMBL" id="OQD58972.1"/>
    </source>
</evidence>